<comment type="caution">
    <text evidence="3">The sequence shown here is derived from an EMBL/GenBank/DDBJ whole genome shotgun (WGS) entry which is preliminary data.</text>
</comment>
<dbReference type="Gene3D" id="1.10.10.1400">
    <property type="entry name" value="Terminase, small subunit, N-terminal DNA-binding domain, HTH motif"/>
    <property type="match status" value="1"/>
</dbReference>
<dbReference type="Proteomes" id="UP000321126">
    <property type="component" value="Unassembled WGS sequence"/>
</dbReference>
<dbReference type="RefSeq" id="WP_147882119.1">
    <property type="nucleotide sequence ID" value="NZ_CP109824.1"/>
</dbReference>
<feature type="region of interest" description="Disordered" evidence="2">
    <location>
        <begin position="195"/>
        <end position="217"/>
    </location>
</feature>
<sequence length="334" mass="37232">MSQPEESGLERDYCAGQLSLRDLAEIYGISEGAIRKRAKKHGWVRKGKSGTQKGTQVRKSGTQKSKVRTKTDPKVSAEELISESGLSPQQSLFVAEYLIDQNATAAAERAGYSDPNYGRQLLTNPNVKRAIDSQLVASVSRTLANADEVLEKMWQLATFDANEISQYRRGACRHCWGFGHHYQWRDSIEHDEKCEEAKARNKPEPPDKGGYGYDHNREPNPACPRCNGDGIGRAHFPDTRTLSGAARLAYSGTKVVKGGIEISAISREKMFEAIMRRMGLTESELAQRLLELEIRKRTAEADRLEQEVELNRKGKGKNDEPTVVIKLVNSPDGD</sequence>
<evidence type="ECO:0000313" key="3">
    <source>
        <dbReference type="EMBL" id="TXE36474.1"/>
    </source>
</evidence>
<feature type="coiled-coil region" evidence="1">
    <location>
        <begin position="282"/>
        <end position="309"/>
    </location>
</feature>
<dbReference type="EMBL" id="VOUQ01000002">
    <property type="protein sequence ID" value="TXE36474.1"/>
    <property type="molecule type" value="Genomic_DNA"/>
</dbReference>
<evidence type="ECO:0000256" key="2">
    <source>
        <dbReference type="SAM" id="MobiDB-lite"/>
    </source>
</evidence>
<proteinExistence type="predicted"/>
<feature type="region of interest" description="Disordered" evidence="2">
    <location>
        <begin position="38"/>
        <end position="81"/>
    </location>
</feature>
<dbReference type="Pfam" id="PF03592">
    <property type="entry name" value="Terminase_2"/>
    <property type="match status" value="1"/>
</dbReference>
<feature type="compositionally biased region" description="Basic residues" evidence="2">
    <location>
        <begin position="38"/>
        <end position="48"/>
    </location>
</feature>
<evidence type="ECO:0000256" key="1">
    <source>
        <dbReference type="SAM" id="Coils"/>
    </source>
</evidence>
<reference evidence="3 4" key="1">
    <citation type="submission" date="2019-07" db="EMBL/GenBank/DDBJ databases">
        <title>Serratia strains were isolated from fresh produce.</title>
        <authorList>
            <person name="Cho G.-S."/>
            <person name="Stein M."/>
            <person name="Lee W."/>
            <person name="Suh S.H."/>
            <person name="Franz C.M.A.P."/>
        </authorList>
    </citation>
    <scope>NUCLEOTIDE SEQUENCE [LARGE SCALE GENOMIC DNA]</scope>
    <source>
        <strain evidence="3 4">S16</strain>
    </source>
</reference>
<feature type="compositionally biased region" description="Polar residues" evidence="2">
    <location>
        <begin position="49"/>
        <end position="64"/>
    </location>
</feature>
<dbReference type="AlphaFoldDB" id="A0A5C7CL47"/>
<dbReference type="GO" id="GO:0051276">
    <property type="term" value="P:chromosome organization"/>
    <property type="evidence" value="ECO:0007669"/>
    <property type="project" value="InterPro"/>
</dbReference>
<feature type="compositionally biased region" description="Basic and acidic residues" evidence="2">
    <location>
        <begin position="195"/>
        <end position="207"/>
    </location>
</feature>
<keyword evidence="1" id="KW-0175">Coiled coil</keyword>
<dbReference type="InterPro" id="IPR005335">
    <property type="entry name" value="Terminase_ssu"/>
</dbReference>
<dbReference type="InterPro" id="IPR038713">
    <property type="entry name" value="Terminase_Gp1_N_sf"/>
</dbReference>
<organism evidence="3 4">
    <name type="scientific">Serratia marcescens</name>
    <dbReference type="NCBI Taxonomy" id="615"/>
    <lineage>
        <taxon>Bacteria</taxon>
        <taxon>Pseudomonadati</taxon>
        <taxon>Pseudomonadota</taxon>
        <taxon>Gammaproteobacteria</taxon>
        <taxon>Enterobacterales</taxon>
        <taxon>Yersiniaceae</taxon>
        <taxon>Serratia</taxon>
    </lineage>
</organism>
<evidence type="ECO:0000313" key="4">
    <source>
        <dbReference type="Proteomes" id="UP000321126"/>
    </source>
</evidence>
<name>A0A5C7CL47_SERMA</name>
<gene>
    <name evidence="3" type="ORF">FOT62_05700</name>
</gene>
<protein>
    <submittedName>
        <fullName evidence="3">Terminase small subunit</fullName>
    </submittedName>
</protein>
<accession>A0A5C7CL47</accession>